<name>A0ABS7QN01_9ACTN</name>
<sequence>MDSERLAPLIAVTPAVVAGPLGFRAARGTGGRAALEVLDGDEVIGAYVDTAFTASVLGALRGRGWAVVWGRVARDGEPPAVVFTGSGRRRRATGTPAAVVRVGERFWVASASGEHRVATVSDGARAQEWRLGPYGSSAA</sequence>
<comment type="caution">
    <text evidence="1">The sequence shown here is derived from an EMBL/GenBank/DDBJ whole genome shotgun (WGS) entry which is preliminary data.</text>
</comment>
<evidence type="ECO:0000313" key="1">
    <source>
        <dbReference type="EMBL" id="MBY8883785.1"/>
    </source>
</evidence>
<dbReference type="Proteomes" id="UP001198565">
    <property type="component" value="Unassembled WGS sequence"/>
</dbReference>
<organism evidence="1 2">
    <name type="scientific">Streptantibioticus parmotrematis</name>
    <dbReference type="NCBI Taxonomy" id="2873249"/>
    <lineage>
        <taxon>Bacteria</taxon>
        <taxon>Bacillati</taxon>
        <taxon>Actinomycetota</taxon>
        <taxon>Actinomycetes</taxon>
        <taxon>Kitasatosporales</taxon>
        <taxon>Streptomycetaceae</taxon>
        <taxon>Streptantibioticus</taxon>
    </lineage>
</organism>
<protein>
    <submittedName>
        <fullName evidence="1">Uncharacterized protein</fullName>
    </submittedName>
</protein>
<accession>A0ABS7QN01</accession>
<dbReference type="RefSeq" id="WP_222973612.1">
    <property type="nucleotide sequence ID" value="NZ_JAINVZ010000002.1"/>
</dbReference>
<keyword evidence="2" id="KW-1185">Reference proteome</keyword>
<reference evidence="1 2" key="1">
    <citation type="submission" date="2021-08" db="EMBL/GenBank/DDBJ databases">
        <title>Streptomyces sp. PTM05 isolated from lichen.</title>
        <authorList>
            <person name="Somphong A."/>
            <person name="Phongsopitanun W."/>
            <person name="Tanasupawat S."/>
        </authorList>
    </citation>
    <scope>NUCLEOTIDE SEQUENCE [LARGE SCALE GENOMIC DNA]</scope>
    <source>
        <strain evidence="1 2">Ptm05</strain>
    </source>
</reference>
<dbReference type="EMBL" id="JAINVZ010000002">
    <property type="protein sequence ID" value="MBY8883785.1"/>
    <property type="molecule type" value="Genomic_DNA"/>
</dbReference>
<proteinExistence type="predicted"/>
<evidence type="ECO:0000313" key="2">
    <source>
        <dbReference type="Proteomes" id="UP001198565"/>
    </source>
</evidence>
<gene>
    <name evidence="1" type="ORF">K7472_02885</name>
</gene>